<evidence type="ECO:0000313" key="8">
    <source>
        <dbReference type="Proteomes" id="UP001234343"/>
    </source>
</evidence>
<keyword evidence="4" id="KW-0449">Lipoprotein</keyword>
<sequence length="290" mass="31976">MRNQITIIIIATVLIISLTGCQYGGRYSQRHDSAPTKVPDSIARESAIPHYEPYREHNSRPYTVFGKQYFPLATGKGFVEEGEASWYGQKFHGHLTSNGEVYDMYGMTAAHKTLPLPSFVKVTNVINNKSVIVRVNDRGPFHGDRIIDLSFAAAKKLDYLSTGTAPVKVEVIHFDEQNRVTVGNGPTVSYAEYAGLEVPKPPAVNDSLPVVEPSPISGFFIQVAALSDSERVANLSEVLSELYQVPASIEADNNINRLRLGPIHSEHIADLLLDELRRNGYPEAFTVPAP</sequence>
<dbReference type="CDD" id="cd22268">
    <property type="entry name" value="DPBB_RlpA-like"/>
    <property type="match status" value="1"/>
</dbReference>
<evidence type="ECO:0000256" key="1">
    <source>
        <dbReference type="ARBA" id="ARBA00022729"/>
    </source>
</evidence>
<dbReference type="InterPro" id="IPR009009">
    <property type="entry name" value="RlpA-like_DPBB"/>
</dbReference>
<dbReference type="InterPro" id="IPR036908">
    <property type="entry name" value="RlpA-like_sf"/>
</dbReference>
<dbReference type="InterPro" id="IPR034718">
    <property type="entry name" value="RlpA"/>
</dbReference>
<dbReference type="Proteomes" id="UP001234343">
    <property type="component" value="Unassembled WGS sequence"/>
</dbReference>
<dbReference type="PROSITE" id="PS51257">
    <property type="entry name" value="PROKAR_LIPOPROTEIN"/>
    <property type="match status" value="1"/>
</dbReference>
<dbReference type="HAMAP" id="MF_02071">
    <property type="entry name" value="RlpA"/>
    <property type="match status" value="1"/>
</dbReference>
<dbReference type="Gene3D" id="3.30.70.1070">
    <property type="entry name" value="Sporulation related repeat"/>
    <property type="match status" value="1"/>
</dbReference>
<protein>
    <recommendedName>
        <fullName evidence="4">Endolytic peptidoglycan transglycosylase RlpA</fullName>
        <ecNumber evidence="4">4.2.2.-</ecNumber>
    </recommendedName>
</protein>
<comment type="caution">
    <text evidence="7">The sequence shown here is derived from an EMBL/GenBank/DDBJ whole genome shotgun (WGS) entry which is preliminary data.</text>
</comment>
<dbReference type="Pfam" id="PF03330">
    <property type="entry name" value="DPBB_1"/>
    <property type="match status" value="1"/>
</dbReference>
<organism evidence="7 8">
    <name type="scientific">Alteromonas arenosi</name>
    <dbReference type="NCBI Taxonomy" id="3055817"/>
    <lineage>
        <taxon>Bacteria</taxon>
        <taxon>Pseudomonadati</taxon>
        <taxon>Pseudomonadota</taxon>
        <taxon>Gammaproteobacteria</taxon>
        <taxon>Alteromonadales</taxon>
        <taxon>Alteromonadaceae</taxon>
        <taxon>Alteromonas/Salinimonas group</taxon>
        <taxon>Alteromonas</taxon>
    </lineage>
</organism>
<evidence type="ECO:0000259" key="6">
    <source>
        <dbReference type="PROSITE" id="PS51724"/>
    </source>
</evidence>
<evidence type="ECO:0000256" key="5">
    <source>
        <dbReference type="RuleBase" id="RU003495"/>
    </source>
</evidence>
<dbReference type="PANTHER" id="PTHR34183:SF1">
    <property type="entry name" value="ENDOLYTIC PEPTIDOGLYCAN TRANSGLYCOSYLASE RLPA"/>
    <property type="match status" value="1"/>
</dbReference>
<comment type="similarity">
    <text evidence="4 5">Belongs to the RlpA family.</text>
</comment>
<proteinExistence type="inferred from homology"/>
<name>A0ABT7SWS8_9ALTE</name>
<keyword evidence="4" id="KW-1003">Cell membrane</keyword>
<keyword evidence="4" id="KW-0564">Palmitate</keyword>
<accession>A0ABT7SWS8</accession>
<dbReference type="InterPro" id="IPR007730">
    <property type="entry name" value="SPOR-like_dom"/>
</dbReference>
<keyword evidence="1" id="KW-0732">Signal</keyword>
<evidence type="ECO:0000256" key="2">
    <source>
        <dbReference type="ARBA" id="ARBA00023239"/>
    </source>
</evidence>
<keyword evidence="3 4" id="KW-0961">Cell wall biogenesis/degradation</keyword>
<dbReference type="InterPro" id="IPR036680">
    <property type="entry name" value="SPOR-like_sf"/>
</dbReference>
<dbReference type="PANTHER" id="PTHR34183">
    <property type="entry name" value="ENDOLYTIC PEPTIDOGLYCAN TRANSGLYCOSYLASE RLPA"/>
    <property type="match status" value="1"/>
</dbReference>
<dbReference type="EMBL" id="JAUCBP010000007">
    <property type="protein sequence ID" value="MDM7860628.1"/>
    <property type="molecule type" value="Genomic_DNA"/>
</dbReference>
<dbReference type="NCBIfam" id="TIGR00413">
    <property type="entry name" value="rlpA"/>
    <property type="match status" value="1"/>
</dbReference>
<comment type="subcellular location">
    <subcellularLocation>
        <location evidence="4">Cell membrane</location>
        <topology evidence="4">Lipid-anchor</topology>
    </subcellularLocation>
</comment>
<dbReference type="RefSeq" id="WP_289364919.1">
    <property type="nucleotide sequence ID" value="NZ_JAUCBP010000007.1"/>
</dbReference>
<dbReference type="SUPFAM" id="SSF110997">
    <property type="entry name" value="Sporulation related repeat"/>
    <property type="match status" value="1"/>
</dbReference>
<evidence type="ECO:0000313" key="7">
    <source>
        <dbReference type="EMBL" id="MDM7860628.1"/>
    </source>
</evidence>
<keyword evidence="2 4" id="KW-0456">Lyase</keyword>
<evidence type="ECO:0000256" key="3">
    <source>
        <dbReference type="ARBA" id="ARBA00023316"/>
    </source>
</evidence>
<dbReference type="EC" id="4.2.2.-" evidence="4"/>
<reference evidence="7 8" key="1">
    <citation type="submission" date="2023-06" db="EMBL/GenBank/DDBJ databases">
        <title>Alteromonas sp. ASW11-36 isolated from intertidal sand.</title>
        <authorList>
            <person name="Li Y."/>
        </authorList>
    </citation>
    <scope>NUCLEOTIDE SEQUENCE [LARGE SCALE GENOMIC DNA]</scope>
    <source>
        <strain evidence="7 8">ASW11-36</strain>
    </source>
</reference>
<dbReference type="PROSITE" id="PS51724">
    <property type="entry name" value="SPOR"/>
    <property type="match status" value="1"/>
</dbReference>
<keyword evidence="8" id="KW-1185">Reference proteome</keyword>
<keyword evidence="4" id="KW-0472">Membrane</keyword>
<dbReference type="SUPFAM" id="SSF50685">
    <property type="entry name" value="Barwin-like endoglucanases"/>
    <property type="match status" value="1"/>
</dbReference>
<evidence type="ECO:0000256" key="4">
    <source>
        <dbReference type="HAMAP-Rule" id="MF_02071"/>
    </source>
</evidence>
<dbReference type="Pfam" id="PF05036">
    <property type="entry name" value="SPOR"/>
    <property type="match status" value="1"/>
</dbReference>
<dbReference type="InterPro" id="IPR012997">
    <property type="entry name" value="RplA"/>
</dbReference>
<feature type="domain" description="SPOR" evidence="6">
    <location>
        <begin position="213"/>
        <end position="289"/>
    </location>
</feature>
<comment type="function">
    <text evidence="4">Lytic transglycosylase with a strong preference for naked glycan strands that lack stem peptides.</text>
</comment>
<dbReference type="Gene3D" id="2.40.40.10">
    <property type="entry name" value="RlpA-like domain"/>
    <property type="match status" value="1"/>
</dbReference>
<gene>
    <name evidence="4" type="primary">rlpA</name>
    <name evidence="7" type="ORF">QTP81_08470</name>
</gene>